<dbReference type="OrthoDB" id="40579at2759"/>
<sequence>MRGTRKQHLLTPGRACLLCLSDSSRVTVRVGVRRGKVPVYIPDDIPIPGDLELRESSVSGAGLGIWAKAKIRLGERFGPYNGTQSVAVKDTTFGWEQMLNDHEVSTQDSCIRKVRGATALHIFPPISCFLFPVFITLQAFSRRSYPERLTQLF</sequence>
<keyword evidence="3" id="KW-1185">Reference proteome</keyword>
<evidence type="ECO:0000313" key="2">
    <source>
        <dbReference type="EMBL" id="KAJ8340000.1"/>
    </source>
</evidence>
<accession>A0A9Q1EJS5</accession>
<protein>
    <submittedName>
        <fullName evidence="2">Uncharacterized protein</fullName>
    </submittedName>
</protein>
<reference evidence="2" key="1">
    <citation type="journal article" date="2023" name="Science">
        <title>Genome structures resolve the early diversification of teleost fishes.</title>
        <authorList>
            <person name="Parey E."/>
            <person name="Louis A."/>
            <person name="Montfort J."/>
            <person name="Bouchez O."/>
            <person name="Roques C."/>
            <person name="Iampietro C."/>
            <person name="Lluch J."/>
            <person name="Castinel A."/>
            <person name="Donnadieu C."/>
            <person name="Desvignes T."/>
            <person name="Floi Bucao C."/>
            <person name="Jouanno E."/>
            <person name="Wen M."/>
            <person name="Mejri S."/>
            <person name="Dirks R."/>
            <person name="Jansen H."/>
            <person name="Henkel C."/>
            <person name="Chen W.J."/>
            <person name="Zahm M."/>
            <person name="Cabau C."/>
            <person name="Klopp C."/>
            <person name="Thompson A.W."/>
            <person name="Robinson-Rechavi M."/>
            <person name="Braasch I."/>
            <person name="Lecointre G."/>
            <person name="Bobe J."/>
            <person name="Postlethwait J.H."/>
            <person name="Berthelot C."/>
            <person name="Roest Crollius H."/>
            <person name="Guiguen Y."/>
        </authorList>
    </citation>
    <scope>NUCLEOTIDE SEQUENCE</scope>
    <source>
        <strain evidence="2">WJC10195</strain>
    </source>
</reference>
<keyword evidence="1" id="KW-0472">Membrane</keyword>
<dbReference type="InterPro" id="IPR046341">
    <property type="entry name" value="SET_dom_sf"/>
</dbReference>
<proteinExistence type="predicted"/>
<dbReference type="AlphaFoldDB" id="A0A9Q1EJS5"/>
<keyword evidence="1" id="KW-0812">Transmembrane</keyword>
<dbReference type="Gene3D" id="2.170.270.10">
    <property type="entry name" value="SET domain"/>
    <property type="match status" value="1"/>
</dbReference>
<organism evidence="2 3">
    <name type="scientific">Synaphobranchus kaupii</name>
    <name type="common">Kaup's arrowtooth eel</name>
    <dbReference type="NCBI Taxonomy" id="118154"/>
    <lineage>
        <taxon>Eukaryota</taxon>
        <taxon>Metazoa</taxon>
        <taxon>Chordata</taxon>
        <taxon>Craniata</taxon>
        <taxon>Vertebrata</taxon>
        <taxon>Euteleostomi</taxon>
        <taxon>Actinopterygii</taxon>
        <taxon>Neopterygii</taxon>
        <taxon>Teleostei</taxon>
        <taxon>Anguilliformes</taxon>
        <taxon>Synaphobranchidae</taxon>
        <taxon>Synaphobranchus</taxon>
    </lineage>
</organism>
<comment type="caution">
    <text evidence="2">The sequence shown here is derived from an EMBL/GenBank/DDBJ whole genome shotgun (WGS) entry which is preliminary data.</text>
</comment>
<keyword evidence="1" id="KW-1133">Transmembrane helix</keyword>
<gene>
    <name evidence="2" type="ORF">SKAU_G00346330</name>
</gene>
<evidence type="ECO:0000256" key="1">
    <source>
        <dbReference type="SAM" id="Phobius"/>
    </source>
</evidence>
<feature type="transmembrane region" description="Helical" evidence="1">
    <location>
        <begin position="122"/>
        <end position="140"/>
    </location>
</feature>
<dbReference type="EMBL" id="JAINUF010000016">
    <property type="protein sequence ID" value="KAJ8340000.1"/>
    <property type="molecule type" value="Genomic_DNA"/>
</dbReference>
<evidence type="ECO:0000313" key="3">
    <source>
        <dbReference type="Proteomes" id="UP001152622"/>
    </source>
</evidence>
<name>A0A9Q1EJS5_SYNKA</name>
<dbReference type="Proteomes" id="UP001152622">
    <property type="component" value="Chromosome 16"/>
</dbReference>